<dbReference type="EMBL" id="UZAD01007475">
    <property type="protein sequence ID" value="VDN88272.1"/>
    <property type="molecule type" value="Genomic_DNA"/>
</dbReference>
<keyword evidence="2" id="KW-1185">Reference proteome</keyword>
<evidence type="ECO:0000313" key="1">
    <source>
        <dbReference type="EMBL" id="VDN88272.1"/>
    </source>
</evidence>
<proteinExistence type="predicted"/>
<evidence type="ECO:0000313" key="3">
    <source>
        <dbReference type="WBParaSite" id="BPAG_0000712201-mRNA-1"/>
    </source>
</evidence>
<sequence length="93" mass="9207">MPAGGGITAPSGYGAAAPVNAAPQPMALDPTNPFAQNVFQQQSATVMSTNSAPGFAGYPNIGRTNAFGADFATAFNIGAVAPATTETNGLLSF</sequence>
<accession>A0A0N4TFY4</accession>
<protein>
    <submittedName>
        <fullName evidence="3">Clathrin assembly protein</fullName>
    </submittedName>
</protein>
<dbReference type="Proteomes" id="UP000278627">
    <property type="component" value="Unassembled WGS sequence"/>
</dbReference>
<reference evidence="1 2" key="2">
    <citation type="submission" date="2018-11" db="EMBL/GenBank/DDBJ databases">
        <authorList>
            <consortium name="Pathogen Informatics"/>
        </authorList>
    </citation>
    <scope>NUCLEOTIDE SEQUENCE [LARGE SCALE GENOMIC DNA]</scope>
</reference>
<reference evidence="3" key="1">
    <citation type="submission" date="2017-02" db="UniProtKB">
        <authorList>
            <consortium name="WormBaseParasite"/>
        </authorList>
    </citation>
    <scope>IDENTIFICATION</scope>
</reference>
<organism evidence="3">
    <name type="scientific">Brugia pahangi</name>
    <name type="common">Filarial nematode worm</name>
    <dbReference type="NCBI Taxonomy" id="6280"/>
    <lineage>
        <taxon>Eukaryota</taxon>
        <taxon>Metazoa</taxon>
        <taxon>Ecdysozoa</taxon>
        <taxon>Nematoda</taxon>
        <taxon>Chromadorea</taxon>
        <taxon>Rhabditida</taxon>
        <taxon>Spirurina</taxon>
        <taxon>Spiruromorpha</taxon>
        <taxon>Filarioidea</taxon>
        <taxon>Onchocercidae</taxon>
        <taxon>Brugia</taxon>
    </lineage>
</organism>
<dbReference type="WBParaSite" id="BPAG_0000712201-mRNA-1">
    <property type="protein sequence ID" value="BPAG_0000712201-mRNA-1"/>
    <property type="gene ID" value="BPAG_0000712201"/>
</dbReference>
<gene>
    <name evidence="1" type="ORF">BPAG_LOCUS7086</name>
</gene>
<dbReference type="AlphaFoldDB" id="A0A0N4TFY4"/>
<evidence type="ECO:0000313" key="2">
    <source>
        <dbReference type="Proteomes" id="UP000278627"/>
    </source>
</evidence>
<dbReference type="STRING" id="6280.A0A0N4TFY4"/>
<name>A0A0N4TFY4_BRUPA</name>